<dbReference type="InterPro" id="IPR004518">
    <property type="entry name" value="MazG-like_dom"/>
</dbReference>
<dbReference type="NCBIfam" id="TIGR00444">
    <property type="entry name" value="mazG"/>
    <property type="match status" value="1"/>
</dbReference>
<dbReference type="Pfam" id="PF03819">
    <property type="entry name" value="MazG"/>
    <property type="match status" value="2"/>
</dbReference>
<dbReference type="InterPro" id="IPR024180">
    <property type="entry name" value="Tetrapyrrole_Mease/MazG_pred"/>
</dbReference>
<dbReference type="SUPFAM" id="SSF101386">
    <property type="entry name" value="all-alpha NTP pyrophosphatases"/>
    <property type="match status" value="2"/>
</dbReference>
<keyword evidence="3" id="KW-0808">Transferase</keyword>
<protein>
    <submittedName>
        <fullName evidence="3">Tetrapyrrole methylase family protein/MazG family protein</fullName>
    </submittedName>
</protein>
<proteinExistence type="predicted"/>
<accession>A0ABS2R101</accession>
<comment type="caution">
    <text evidence="3">The sequence shown here is derived from an EMBL/GenBank/DDBJ whole genome shotgun (WGS) entry which is preliminary data.</text>
</comment>
<dbReference type="CDD" id="cd11528">
    <property type="entry name" value="NTP-PPase_MazG_Nterm"/>
    <property type="match status" value="1"/>
</dbReference>
<feature type="domain" description="Tetrapyrrole methylase" evidence="1">
    <location>
        <begin position="4"/>
        <end position="205"/>
    </location>
</feature>
<dbReference type="InterPro" id="IPR035996">
    <property type="entry name" value="4pyrrol_Methylase_sf"/>
</dbReference>
<gene>
    <name evidence="3" type="ORF">JOC83_003788</name>
</gene>
<dbReference type="GO" id="GO:0032259">
    <property type="term" value="P:methylation"/>
    <property type="evidence" value="ECO:0007669"/>
    <property type="project" value="UniProtKB-KW"/>
</dbReference>
<organism evidence="3 4">
    <name type="scientific">Priestia iocasae</name>
    <dbReference type="NCBI Taxonomy" id="2291674"/>
    <lineage>
        <taxon>Bacteria</taxon>
        <taxon>Bacillati</taxon>
        <taxon>Bacillota</taxon>
        <taxon>Bacilli</taxon>
        <taxon>Bacillales</taxon>
        <taxon>Bacillaceae</taxon>
        <taxon>Priestia</taxon>
    </lineage>
</organism>
<dbReference type="PANTHER" id="PTHR30522">
    <property type="entry name" value="NUCLEOSIDE TRIPHOSPHATE PYROPHOSPHOHYDROLASE"/>
    <property type="match status" value="1"/>
</dbReference>
<name>A0ABS2R101_9BACI</name>
<dbReference type="CDD" id="cd11529">
    <property type="entry name" value="NTP-PPase_MazG_Cterm"/>
    <property type="match status" value="1"/>
</dbReference>
<dbReference type="InterPro" id="IPR000878">
    <property type="entry name" value="4pyrrol_Mease"/>
</dbReference>
<evidence type="ECO:0000259" key="1">
    <source>
        <dbReference type="Pfam" id="PF00590"/>
    </source>
</evidence>
<dbReference type="Pfam" id="PF00590">
    <property type="entry name" value="TP_methylase"/>
    <property type="match status" value="1"/>
</dbReference>
<dbReference type="InterPro" id="IPR011551">
    <property type="entry name" value="NTP_PyrPHydrolase_MazG"/>
</dbReference>
<keyword evidence="3" id="KW-0489">Methyltransferase</keyword>
<dbReference type="InterPro" id="IPR014777">
    <property type="entry name" value="4pyrrole_Mease_sub1"/>
</dbReference>
<sequence length="485" mass="55575">MSKTITVIGLGAGDLEQLPLGIFRILKGAKNLFLRTEEHPVVSHFEEEGILFTSFDTIYEQHDSFEEVYQHIVENLCSQDDDIVYAVPGHPLVAERTIQLLLEKAQEADIRVEIKGGQSFLDPIFSALKIDPIEGFQLLDGTSMNRAELQLTQHVLISQVYDQFVASDVKLTLMEHLPDEYPVYIVTAAGSALEVIKKVKLYELDREVTLSNLTTVYVPPVVESEPLYHQFESLRHIIATLRGPNGCPWDKKQTHTSLKKYLLEEAYELLEAIDNEDDDHIVEELGDVLLQVMLHAQIGEDDGMFSIDDVIRELSSKMVRRHPHVFSDVNVENAEEVVQNWNEIKQEEKGERTESILDRVPNSATSLMKAHQYQKEAAKVGFDWDHVEPMWDKVFEEIREFKDEVQVSNNENKLSDEFGDILFALVNVARYYKVDSESALAQTNHKFSRRFQYIENQVNETGKPFSAFTLEQLDTFWNDAKKQGL</sequence>
<dbReference type="Gene3D" id="1.10.287.1080">
    <property type="entry name" value="MazG-like"/>
    <property type="match status" value="2"/>
</dbReference>
<dbReference type="Gene3D" id="3.40.1010.10">
    <property type="entry name" value="Cobalt-precorrin-4 Transmethylase, Domain 1"/>
    <property type="match status" value="1"/>
</dbReference>
<dbReference type="PANTHER" id="PTHR30522:SF0">
    <property type="entry name" value="NUCLEOSIDE TRIPHOSPHATE PYROPHOSPHOHYDROLASE"/>
    <property type="match status" value="1"/>
</dbReference>
<dbReference type="RefSeq" id="WP_205188903.1">
    <property type="nucleotide sequence ID" value="NZ_JAFBFC010000010.1"/>
</dbReference>
<dbReference type="SUPFAM" id="SSF53790">
    <property type="entry name" value="Tetrapyrrole methylase"/>
    <property type="match status" value="1"/>
</dbReference>
<keyword evidence="4" id="KW-1185">Reference proteome</keyword>
<evidence type="ECO:0000313" key="4">
    <source>
        <dbReference type="Proteomes" id="UP000809829"/>
    </source>
</evidence>
<dbReference type="Proteomes" id="UP000809829">
    <property type="component" value="Unassembled WGS sequence"/>
</dbReference>
<feature type="domain" description="NTP pyrophosphohydrolase MazG-like" evidence="2">
    <location>
        <begin position="392"/>
        <end position="450"/>
    </location>
</feature>
<dbReference type="InterPro" id="IPR048015">
    <property type="entry name" value="NTP-PPase_MazG-like_N"/>
</dbReference>
<evidence type="ECO:0000313" key="3">
    <source>
        <dbReference type="EMBL" id="MBM7704907.1"/>
    </source>
</evidence>
<dbReference type="GO" id="GO:0008168">
    <property type="term" value="F:methyltransferase activity"/>
    <property type="evidence" value="ECO:0007669"/>
    <property type="project" value="UniProtKB-KW"/>
</dbReference>
<feature type="domain" description="NTP pyrophosphohydrolase MazG-like" evidence="2">
    <location>
        <begin position="253"/>
        <end position="326"/>
    </location>
</feature>
<dbReference type="NCBIfam" id="NF007113">
    <property type="entry name" value="PRK09562.1"/>
    <property type="match status" value="1"/>
</dbReference>
<reference evidence="3 4" key="1">
    <citation type="submission" date="2021-01" db="EMBL/GenBank/DDBJ databases">
        <title>Genomic Encyclopedia of Type Strains, Phase IV (KMG-IV): sequencing the most valuable type-strain genomes for metagenomic binning, comparative biology and taxonomic classification.</title>
        <authorList>
            <person name="Goeker M."/>
        </authorList>
    </citation>
    <scope>NUCLEOTIDE SEQUENCE [LARGE SCALE GENOMIC DNA]</scope>
    <source>
        <strain evidence="3 4">DSM 104297</strain>
    </source>
</reference>
<dbReference type="InterPro" id="IPR035013">
    <property type="entry name" value="YabN_N"/>
</dbReference>
<evidence type="ECO:0000259" key="2">
    <source>
        <dbReference type="Pfam" id="PF03819"/>
    </source>
</evidence>
<dbReference type="PIRSF" id="PIRSF002845">
    <property type="entry name" value="Ttrprl_mtas_MazG"/>
    <property type="match status" value="1"/>
</dbReference>
<dbReference type="InterPro" id="IPR048011">
    <property type="entry name" value="NTP-PPase_MazG-like_C"/>
</dbReference>
<dbReference type="EMBL" id="JAFBFC010000010">
    <property type="protein sequence ID" value="MBM7704907.1"/>
    <property type="molecule type" value="Genomic_DNA"/>
</dbReference>
<dbReference type="CDD" id="cd11723">
    <property type="entry name" value="YabN_N_like"/>
    <property type="match status" value="1"/>
</dbReference>